<dbReference type="STRING" id="1344003.SAMN05445060_1750"/>
<keyword evidence="10" id="KW-1185">Reference proteome</keyword>
<dbReference type="PRINTS" id="PR00368">
    <property type="entry name" value="FADPNR"/>
</dbReference>
<dbReference type="RefSeq" id="WP_234974308.1">
    <property type="nucleotide sequence ID" value="NZ_FTNT01000004.1"/>
</dbReference>
<evidence type="ECO:0000256" key="2">
    <source>
        <dbReference type="ARBA" id="ARBA00012637"/>
    </source>
</evidence>
<dbReference type="Proteomes" id="UP000186218">
    <property type="component" value="Unassembled WGS sequence"/>
</dbReference>
<keyword evidence="3" id="KW-0285">Flavoprotein</keyword>
<protein>
    <recommendedName>
        <fullName evidence="2">NADH:ubiquinone reductase (non-electrogenic)</fullName>
        <ecNumber evidence="2">1.6.5.9</ecNumber>
    </recommendedName>
</protein>
<dbReference type="SUPFAM" id="SSF51905">
    <property type="entry name" value="FAD/NAD(P)-binding domain"/>
    <property type="match status" value="1"/>
</dbReference>
<organism evidence="9 10">
    <name type="scientific">Williamsia sterculiae</name>
    <dbReference type="NCBI Taxonomy" id="1344003"/>
    <lineage>
        <taxon>Bacteria</taxon>
        <taxon>Bacillati</taxon>
        <taxon>Actinomycetota</taxon>
        <taxon>Actinomycetes</taxon>
        <taxon>Mycobacteriales</taxon>
        <taxon>Nocardiaceae</taxon>
        <taxon>Williamsia</taxon>
    </lineage>
</organism>
<dbReference type="GO" id="GO:0050136">
    <property type="term" value="F:NADH dehydrogenase (quinone) (non-electrogenic) activity"/>
    <property type="evidence" value="ECO:0007669"/>
    <property type="project" value="UniProtKB-EC"/>
</dbReference>
<evidence type="ECO:0000259" key="8">
    <source>
        <dbReference type="Pfam" id="PF07992"/>
    </source>
</evidence>
<dbReference type="Pfam" id="PF07992">
    <property type="entry name" value="Pyr_redox_2"/>
    <property type="match status" value="1"/>
</dbReference>
<comment type="similarity">
    <text evidence="1">Belongs to the NADH dehydrogenase family.</text>
</comment>
<name>A0A1N7F2Y7_9NOCA</name>
<reference evidence="9 10" key="1">
    <citation type="submission" date="2017-01" db="EMBL/GenBank/DDBJ databases">
        <authorList>
            <person name="Mah S.A."/>
            <person name="Swanson W.J."/>
            <person name="Moy G.W."/>
            <person name="Vacquier V.D."/>
        </authorList>
    </citation>
    <scope>NUCLEOTIDE SEQUENCE [LARGE SCALE GENOMIC DNA]</scope>
    <source>
        <strain evidence="9 10">CPCC 203464</strain>
    </source>
</reference>
<dbReference type="PANTHER" id="PTHR43706:SF47">
    <property type="entry name" value="EXTERNAL NADH-UBIQUINONE OXIDOREDUCTASE 1, MITOCHONDRIAL-RELATED"/>
    <property type="match status" value="1"/>
</dbReference>
<dbReference type="PANTHER" id="PTHR43706">
    <property type="entry name" value="NADH DEHYDROGENASE"/>
    <property type="match status" value="1"/>
</dbReference>
<evidence type="ECO:0000256" key="3">
    <source>
        <dbReference type="ARBA" id="ARBA00022630"/>
    </source>
</evidence>
<dbReference type="InterPro" id="IPR036188">
    <property type="entry name" value="FAD/NAD-bd_sf"/>
</dbReference>
<dbReference type="InterPro" id="IPR045024">
    <property type="entry name" value="NDH-2"/>
</dbReference>
<dbReference type="InterPro" id="IPR023753">
    <property type="entry name" value="FAD/NAD-binding_dom"/>
</dbReference>
<dbReference type="Gene3D" id="3.50.50.100">
    <property type="match status" value="1"/>
</dbReference>
<evidence type="ECO:0000256" key="7">
    <source>
        <dbReference type="ARBA" id="ARBA00047599"/>
    </source>
</evidence>
<gene>
    <name evidence="9" type="ORF">SAMN05445060_1750</name>
</gene>
<evidence type="ECO:0000313" key="9">
    <source>
        <dbReference type="EMBL" id="SIR94612.1"/>
    </source>
</evidence>
<comment type="catalytic activity">
    <reaction evidence="7">
        <text>a quinone + NADH + H(+) = a quinol + NAD(+)</text>
        <dbReference type="Rhea" id="RHEA:46160"/>
        <dbReference type="ChEBI" id="CHEBI:15378"/>
        <dbReference type="ChEBI" id="CHEBI:24646"/>
        <dbReference type="ChEBI" id="CHEBI:57540"/>
        <dbReference type="ChEBI" id="CHEBI:57945"/>
        <dbReference type="ChEBI" id="CHEBI:132124"/>
        <dbReference type="EC" id="1.6.5.9"/>
    </reaction>
</comment>
<evidence type="ECO:0000313" key="10">
    <source>
        <dbReference type="Proteomes" id="UP000186218"/>
    </source>
</evidence>
<evidence type="ECO:0000256" key="4">
    <source>
        <dbReference type="ARBA" id="ARBA00022827"/>
    </source>
</evidence>
<evidence type="ECO:0000256" key="6">
    <source>
        <dbReference type="ARBA" id="ARBA00023027"/>
    </source>
</evidence>
<evidence type="ECO:0000256" key="1">
    <source>
        <dbReference type="ARBA" id="ARBA00005272"/>
    </source>
</evidence>
<keyword evidence="6" id="KW-0520">NAD</keyword>
<evidence type="ECO:0000256" key="5">
    <source>
        <dbReference type="ARBA" id="ARBA00023002"/>
    </source>
</evidence>
<keyword evidence="4" id="KW-0274">FAD</keyword>
<sequence length="435" mass="46868">MNEKQYPRKEQLMNSVDVVIVGSGFGGVAAARRLDGSGLSTMVISARPQYVFQPLLYQVATGVMSPHVVAPEADTVVPAATTVREGWVQSVDTDAREVVLRRPDGDTEAVRYRWLIGATGASQAYFGHPEFAEHSFSLKTLDDATRLRAHLADTFARAESTDDDDERARLRTFVVVGAGATGVEVAGELAELADRFYGVDVSVVLVEGLDEVLPAFGGRLSDDSRSRLENAGVEVLLGAMVTEMDDRGVSIDIDRGSATRRIPAATVVWSAGVQAAGFARTLRDATGCGTDRSGRLLVNEDLTVGDRADVFAIGDMTALHDYPGQSPVAMQEGRHVADIIRGKRSPGSPFRYFDKGSMSMINRFAAVAEIRDSVTFRGPLAWVAWLVVHLYYLAGNANRVEAVRAWWRSFVGNSRPGFGDTVSADVAAPRGRSAA</sequence>
<proteinExistence type="inferred from homology"/>
<dbReference type="EMBL" id="FTNT01000004">
    <property type="protein sequence ID" value="SIR94612.1"/>
    <property type="molecule type" value="Genomic_DNA"/>
</dbReference>
<feature type="domain" description="FAD/NAD(P)-binding" evidence="8">
    <location>
        <begin position="17"/>
        <end position="333"/>
    </location>
</feature>
<dbReference type="AlphaFoldDB" id="A0A1N7F2Y7"/>
<keyword evidence="5" id="KW-0560">Oxidoreductase</keyword>
<dbReference type="PRINTS" id="PR00411">
    <property type="entry name" value="PNDRDTASEI"/>
</dbReference>
<accession>A0A1N7F2Y7</accession>
<dbReference type="EC" id="1.6.5.9" evidence="2"/>